<sequence length="80" mass="8388">MAQRVRTAPSLRDRSALLGGSPSSSGRSSPFGGSAYNSSASGLYEPAGHRYADDLEGQNDEALEGLTAKVKLLKDVSVLY</sequence>
<keyword evidence="3" id="KW-1185">Reference proteome</keyword>
<name>A0A409Y5J7_9AGAR</name>
<dbReference type="EMBL" id="NHYE01001129">
    <property type="protein sequence ID" value="PPQ98270.1"/>
    <property type="molecule type" value="Genomic_DNA"/>
</dbReference>
<feature type="region of interest" description="Disordered" evidence="1">
    <location>
        <begin position="1"/>
        <end position="39"/>
    </location>
</feature>
<dbReference type="STRING" id="231916.A0A409Y5J7"/>
<gene>
    <name evidence="2" type="ORF">CVT26_013538</name>
</gene>
<accession>A0A409Y5J7</accession>
<dbReference type="Proteomes" id="UP000284706">
    <property type="component" value="Unassembled WGS sequence"/>
</dbReference>
<evidence type="ECO:0000313" key="2">
    <source>
        <dbReference type="EMBL" id="PPQ98270.1"/>
    </source>
</evidence>
<protein>
    <recommendedName>
        <fullName evidence="4">t-SNARE coiled-coil homology domain-containing protein</fullName>
    </recommendedName>
</protein>
<evidence type="ECO:0008006" key="4">
    <source>
        <dbReference type="Google" id="ProtNLM"/>
    </source>
</evidence>
<dbReference type="OrthoDB" id="3063237at2759"/>
<reference evidence="2 3" key="1">
    <citation type="journal article" date="2018" name="Evol. Lett.">
        <title>Horizontal gene cluster transfer increased hallucinogenic mushroom diversity.</title>
        <authorList>
            <person name="Reynolds H.T."/>
            <person name="Vijayakumar V."/>
            <person name="Gluck-Thaler E."/>
            <person name="Korotkin H.B."/>
            <person name="Matheny P.B."/>
            <person name="Slot J.C."/>
        </authorList>
    </citation>
    <scope>NUCLEOTIDE SEQUENCE [LARGE SCALE GENOMIC DNA]</scope>
    <source>
        <strain evidence="2 3">SRW20</strain>
    </source>
</reference>
<comment type="caution">
    <text evidence="2">The sequence shown here is derived from an EMBL/GenBank/DDBJ whole genome shotgun (WGS) entry which is preliminary data.</text>
</comment>
<organism evidence="2 3">
    <name type="scientific">Gymnopilus dilepis</name>
    <dbReference type="NCBI Taxonomy" id="231916"/>
    <lineage>
        <taxon>Eukaryota</taxon>
        <taxon>Fungi</taxon>
        <taxon>Dikarya</taxon>
        <taxon>Basidiomycota</taxon>
        <taxon>Agaricomycotina</taxon>
        <taxon>Agaricomycetes</taxon>
        <taxon>Agaricomycetidae</taxon>
        <taxon>Agaricales</taxon>
        <taxon>Agaricineae</taxon>
        <taxon>Hymenogastraceae</taxon>
        <taxon>Gymnopilus</taxon>
    </lineage>
</organism>
<dbReference type="InParanoid" id="A0A409Y5J7"/>
<dbReference type="AlphaFoldDB" id="A0A409Y5J7"/>
<proteinExistence type="predicted"/>
<evidence type="ECO:0000313" key="3">
    <source>
        <dbReference type="Proteomes" id="UP000284706"/>
    </source>
</evidence>
<evidence type="ECO:0000256" key="1">
    <source>
        <dbReference type="SAM" id="MobiDB-lite"/>
    </source>
</evidence>
<feature type="compositionally biased region" description="Low complexity" evidence="1">
    <location>
        <begin position="16"/>
        <end position="35"/>
    </location>
</feature>